<comment type="caution">
    <text evidence="3">The sequence shown here is derived from an EMBL/GenBank/DDBJ whole genome shotgun (WGS) entry which is preliminary data.</text>
</comment>
<feature type="transmembrane region" description="Helical" evidence="2">
    <location>
        <begin position="70"/>
        <end position="88"/>
    </location>
</feature>
<keyword evidence="2" id="KW-0812">Transmembrane</keyword>
<organism evidence="3 4">
    <name type="scientific">Cereibacter sphaeroides</name>
    <name type="common">Rhodobacter sphaeroides</name>
    <dbReference type="NCBI Taxonomy" id="1063"/>
    <lineage>
        <taxon>Bacteria</taxon>
        <taxon>Pseudomonadati</taxon>
        <taxon>Pseudomonadota</taxon>
        <taxon>Alphaproteobacteria</taxon>
        <taxon>Rhodobacterales</taxon>
        <taxon>Paracoccaceae</taxon>
        <taxon>Cereibacter</taxon>
    </lineage>
</organism>
<reference evidence="3 4" key="1">
    <citation type="submission" date="2018-08" db="EMBL/GenBank/DDBJ databases">
        <title>Draft genome sequence of Rhodobacter sphaeroides FY.</title>
        <authorList>
            <person name="Rayyan A."/>
            <person name="Meyer T.E."/>
            <person name="Kyndt J.A."/>
        </authorList>
    </citation>
    <scope>NUCLEOTIDE SEQUENCE [LARGE SCALE GENOMIC DNA]</scope>
    <source>
        <strain evidence="3 4">FY</strain>
    </source>
</reference>
<feature type="transmembrane region" description="Helical" evidence="2">
    <location>
        <begin position="6"/>
        <end position="25"/>
    </location>
</feature>
<accession>A0AAX1UK49</accession>
<keyword evidence="2" id="KW-1133">Transmembrane helix</keyword>
<feature type="compositionally biased region" description="Basic and acidic residues" evidence="1">
    <location>
        <begin position="31"/>
        <end position="42"/>
    </location>
</feature>
<sequence length="91" mass="9562">MSLDPAALGGLLPAAGALTLLIQGGRRSLQRRADRRAARSADPRAPAPPPSDAPTPAPETEASRRARREVLLHWILLVLGLGAIFALGKLI</sequence>
<evidence type="ECO:0000313" key="4">
    <source>
        <dbReference type="Proteomes" id="UP000266305"/>
    </source>
</evidence>
<evidence type="ECO:0000256" key="2">
    <source>
        <dbReference type="SAM" id="Phobius"/>
    </source>
</evidence>
<keyword evidence="2" id="KW-0472">Membrane</keyword>
<dbReference type="RefSeq" id="WP_119000294.1">
    <property type="nucleotide sequence ID" value="NZ_QWGP01000012.1"/>
</dbReference>
<evidence type="ECO:0000256" key="1">
    <source>
        <dbReference type="SAM" id="MobiDB-lite"/>
    </source>
</evidence>
<dbReference type="AlphaFoldDB" id="A0AAX1UK49"/>
<gene>
    <name evidence="3" type="ORF">D1114_11980</name>
</gene>
<proteinExistence type="predicted"/>
<evidence type="ECO:0000313" key="3">
    <source>
        <dbReference type="EMBL" id="RHZ94461.1"/>
    </source>
</evidence>
<protein>
    <submittedName>
        <fullName evidence="3">Uncharacterized protein</fullName>
    </submittedName>
</protein>
<feature type="region of interest" description="Disordered" evidence="1">
    <location>
        <begin position="27"/>
        <end position="64"/>
    </location>
</feature>
<dbReference type="EMBL" id="QWGP01000012">
    <property type="protein sequence ID" value="RHZ94461.1"/>
    <property type="molecule type" value="Genomic_DNA"/>
</dbReference>
<name>A0AAX1UK49_CERSP</name>
<dbReference type="Proteomes" id="UP000266305">
    <property type="component" value="Unassembled WGS sequence"/>
</dbReference>
<feature type="compositionally biased region" description="Pro residues" evidence="1">
    <location>
        <begin position="45"/>
        <end position="57"/>
    </location>
</feature>